<feature type="domain" description="RRM" evidence="3">
    <location>
        <begin position="126"/>
        <end position="216"/>
    </location>
</feature>
<protein>
    <recommendedName>
        <fullName evidence="3">RRM domain-containing protein</fullName>
    </recommendedName>
</protein>
<dbReference type="Gene3D" id="3.30.70.330">
    <property type="match status" value="2"/>
</dbReference>
<reference evidence="4" key="2">
    <citation type="submission" date="2020-05" db="UniProtKB">
        <authorList>
            <consortium name="EnsemblMetazoa"/>
        </authorList>
    </citation>
    <scope>IDENTIFICATION</scope>
    <source>
        <strain evidence="4">IAEA</strain>
    </source>
</reference>
<dbReference type="Proteomes" id="UP000091820">
    <property type="component" value="Unassembled WGS sequence"/>
</dbReference>
<dbReference type="PANTHER" id="PTHR21245">
    <property type="entry name" value="HETEROGENEOUS NUCLEAR RIBONUCLEOPROTEIN"/>
    <property type="match status" value="1"/>
</dbReference>
<dbReference type="SMART" id="SM00360">
    <property type="entry name" value="RRM"/>
    <property type="match status" value="2"/>
</dbReference>
<accession>A0A1A9W6D2</accession>
<dbReference type="InterPro" id="IPR035979">
    <property type="entry name" value="RBD_domain_sf"/>
</dbReference>
<dbReference type="InterPro" id="IPR000504">
    <property type="entry name" value="RRM_dom"/>
</dbReference>
<keyword evidence="1 2" id="KW-0694">RNA-binding</keyword>
<organism evidence="4 5">
    <name type="scientific">Glossina brevipalpis</name>
    <dbReference type="NCBI Taxonomy" id="37001"/>
    <lineage>
        <taxon>Eukaryota</taxon>
        <taxon>Metazoa</taxon>
        <taxon>Ecdysozoa</taxon>
        <taxon>Arthropoda</taxon>
        <taxon>Hexapoda</taxon>
        <taxon>Insecta</taxon>
        <taxon>Pterygota</taxon>
        <taxon>Neoptera</taxon>
        <taxon>Endopterygota</taxon>
        <taxon>Diptera</taxon>
        <taxon>Brachycera</taxon>
        <taxon>Muscomorpha</taxon>
        <taxon>Hippoboscoidea</taxon>
        <taxon>Glossinidae</taxon>
        <taxon>Glossina</taxon>
    </lineage>
</organism>
<dbReference type="PROSITE" id="PS50102">
    <property type="entry name" value="RRM"/>
    <property type="match status" value="2"/>
</dbReference>
<dbReference type="EnsemblMetazoa" id="GBRI007892-RA">
    <property type="protein sequence ID" value="GBRI007892-PA"/>
    <property type="gene ID" value="GBRI007892"/>
</dbReference>
<name>A0A1A9W6D2_9MUSC</name>
<evidence type="ECO:0000256" key="2">
    <source>
        <dbReference type="PROSITE-ProRule" id="PRU00176"/>
    </source>
</evidence>
<feature type="domain" description="RRM" evidence="3">
    <location>
        <begin position="47"/>
        <end position="124"/>
    </location>
</feature>
<dbReference type="AlphaFoldDB" id="A0A1A9W6D2"/>
<dbReference type="InterPro" id="IPR012677">
    <property type="entry name" value="Nucleotide-bd_a/b_plait_sf"/>
</dbReference>
<evidence type="ECO:0000313" key="5">
    <source>
        <dbReference type="Proteomes" id="UP000091820"/>
    </source>
</evidence>
<dbReference type="VEuPathDB" id="VectorBase:GBRI007892"/>
<evidence type="ECO:0000259" key="3">
    <source>
        <dbReference type="PROSITE" id="PS50102"/>
    </source>
</evidence>
<evidence type="ECO:0000256" key="1">
    <source>
        <dbReference type="ARBA" id="ARBA00022884"/>
    </source>
</evidence>
<dbReference type="GO" id="GO:0003723">
    <property type="term" value="F:RNA binding"/>
    <property type="evidence" value="ECO:0007669"/>
    <property type="project" value="UniProtKB-UniRule"/>
</dbReference>
<dbReference type="STRING" id="37001.A0A1A9W6D2"/>
<sequence>MDSYSEYYKGSAAYRAATSMPIILENGRKVFGPRRVANEVPPPTHKCELFVARIPPQFDELSFLVWLHRIGQVYEFRLMMNAYNESRGYAYIRFTTEDEALAALEMLKYRYITGERLLVSPSEGKSRLFLSGIPKNIPISTLEESFKMYFPNMHTVAAYPPTGKELLEKGHEKVRNRGFVFIEFADHENALEAKKRLTPGTLLMLGAELKVQWAKPKEELRAEDRTMRYDEPMGSSANDDCRKLRLYCLANDWCIPVILYGRSFRSKNLQYAGILLENIFSGVRSIITAEVDVTFVLDIHLLLCELAVRLIERHSGMPPFNYIIRVYRDMKAELVFLFQQNDALAPGDLATKFFSFKAIGELITALQLLAACNYKILLKNYKSAFLTRNRVASLCLVANHPFGKFYAILPKFRSNPKLSNNLNDMEINLLLMIQENVKCNVREKCTFGAVFKTDIIILKSQIIPNIRYVLRYVDIEALISKECYHAQQYINSNPVWIAGKTYQDDIYN</sequence>
<dbReference type="SUPFAM" id="SSF54928">
    <property type="entry name" value="RNA-binding domain, RBD"/>
    <property type="match status" value="2"/>
</dbReference>
<evidence type="ECO:0000313" key="4">
    <source>
        <dbReference type="EnsemblMetazoa" id="GBRI007892-PA"/>
    </source>
</evidence>
<reference evidence="5" key="1">
    <citation type="submission" date="2014-03" db="EMBL/GenBank/DDBJ databases">
        <authorList>
            <person name="Aksoy S."/>
            <person name="Warren W."/>
            <person name="Wilson R.K."/>
        </authorList>
    </citation>
    <scope>NUCLEOTIDE SEQUENCE [LARGE SCALE GENOMIC DNA]</scope>
    <source>
        <strain evidence="5">IAEA</strain>
    </source>
</reference>
<keyword evidence="5" id="KW-1185">Reference proteome</keyword>
<dbReference type="Pfam" id="PF00076">
    <property type="entry name" value="RRM_1"/>
    <property type="match status" value="1"/>
</dbReference>
<proteinExistence type="predicted"/>